<reference evidence="1" key="1">
    <citation type="submission" date="2021-10" db="EMBL/GenBank/DDBJ databases">
        <title>Melipona bicolor Genome sequencing and assembly.</title>
        <authorList>
            <person name="Araujo N.S."/>
            <person name="Arias M.C."/>
        </authorList>
    </citation>
    <scope>NUCLEOTIDE SEQUENCE</scope>
    <source>
        <strain evidence="1">USP_2M_L1-L4_2017</strain>
        <tissue evidence="1">Whole body</tissue>
    </source>
</reference>
<name>A0AA40FE55_9HYME</name>
<accession>A0AA40FE55</accession>
<gene>
    <name evidence="1" type="ORF">K0M31_016726</name>
</gene>
<dbReference type="EMBL" id="JAHYIQ010000052">
    <property type="protein sequence ID" value="KAK1117354.1"/>
    <property type="molecule type" value="Genomic_DNA"/>
</dbReference>
<comment type="caution">
    <text evidence="1">The sequence shown here is derived from an EMBL/GenBank/DDBJ whole genome shotgun (WGS) entry which is preliminary data.</text>
</comment>
<protein>
    <submittedName>
        <fullName evidence="1">Uncharacterized protein</fullName>
    </submittedName>
</protein>
<proteinExistence type="predicted"/>
<dbReference type="AlphaFoldDB" id="A0AA40FE55"/>
<evidence type="ECO:0000313" key="1">
    <source>
        <dbReference type="EMBL" id="KAK1117354.1"/>
    </source>
</evidence>
<keyword evidence="2" id="KW-1185">Reference proteome</keyword>
<sequence length="64" mass="6841">MCKLLHGQGGCSGEFPCYNTHGLGAGTFGKIYWFFSALSSPVSPENPGHMAGLCYKQTRPSTVD</sequence>
<organism evidence="1 2">
    <name type="scientific">Melipona bicolor</name>
    <dbReference type="NCBI Taxonomy" id="60889"/>
    <lineage>
        <taxon>Eukaryota</taxon>
        <taxon>Metazoa</taxon>
        <taxon>Ecdysozoa</taxon>
        <taxon>Arthropoda</taxon>
        <taxon>Hexapoda</taxon>
        <taxon>Insecta</taxon>
        <taxon>Pterygota</taxon>
        <taxon>Neoptera</taxon>
        <taxon>Endopterygota</taxon>
        <taxon>Hymenoptera</taxon>
        <taxon>Apocrita</taxon>
        <taxon>Aculeata</taxon>
        <taxon>Apoidea</taxon>
        <taxon>Anthophila</taxon>
        <taxon>Apidae</taxon>
        <taxon>Melipona</taxon>
    </lineage>
</organism>
<dbReference type="Proteomes" id="UP001177670">
    <property type="component" value="Unassembled WGS sequence"/>
</dbReference>
<evidence type="ECO:0000313" key="2">
    <source>
        <dbReference type="Proteomes" id="UP001177670"/>
    </source>
</evidence>